<feature type="transmembrane region" description="Helical" evidence="1">
    <location>
        <begin position="361"/>
        <end position="384"/>
    </location>
</feature>
<dbReference type="PANTHER" id="PTHR30354">
    <property type="entry name" value="GNT FAMILY GLUCONATE TRANSPORTER"/>
    <property type="match status" value="1"/>
</dbReference>
<dbReference type="AlphaFoldDB" id="A0A7Z0DMY6"/>
<keyword evidence="1" id="KW-1133">Transmembrane helix</keyword>
<feature type="transmembrane region" description="Helical" evidence="1">
    <location>
        <begin position="106"/>
        <end position="129"/>
    </location>
</feature>
<feature type="transmembrane region" description="Helical" evidence="1">
    <location>
        <begin position="250"/>
        <end position="269"/>
    </location>
</feature>
<keyword evidence="1" id="KW-0472">Membrane</keyword>
<evidence type="ECO:0000313" key="3">
    <source>
        <dbReference type="Proteomes" id="UP000564496"/>
    </source>
</evidence>
<protein>
    <submittedName>
        <fullName evidence="2">Gluconate transporter</fullName>
    </submittedName>
</protein>
<evidence type="ECO:0000313" key="2">
    <source>
        <dbReference type="EMBL" id="NYI78458.1"/>
    </source>
</evidence>
<dbReference type="PANTHER" id="PTHR30354:SF25">
    <property type="entry name" value="INNER MEMBRANE PERMEASE YGBN"/>
    <property type="match status" value="1"/>
</dbReference>
<comment type="caution">
    <text evidence="2">The sequence shown here is derived from an EMBL/GenBank/DDBJ whole genome shotgun (WGS) entry which is preliminary data.</text>
</comment>
<dbReference type="InterPro" id="IPR003474">
    <property type="entry name" value="Glcn_transporter"/>
</dbReference>
<feature type="transmembrane region" description="Helical" evidence="1">
    <location>
        <begin position="141"/>
        <end position="159"/>
    </location>
</feature>
<keyword evidence="3" id="KW-1185">Reference proteome</keyword>
<feature type="transmembrane region" description="Helical" evidence="1">
    <location>
        <begin position="445"/>
        <end position="468"/>
    </location>
</feature>
<dbReference type="PIRSF" id="PIRSF002746">
    <property type="entry name" value="Gluconate_transporter"/>
    <property type="match status" value="1"/>
</dbReference>
<organism evidence="2 3">
    <name type="scientific">Nocardioides panzhihuensis</name>
    <dbReference type="NCBI Taxonomy" id="860243"/>
    <lineage>
        <taxon>Bacteria</taxon>
        <taxon>Bacillati</taxon>
        <taxon>Actinomycetota</taxon>
        <taxon>Actinomycetes</taxon>
        <taxon>Propionibacteriales</taxon>
        <taxon>Nocardioidaceae</taxon>
        <taxon>Nocardioides</taxon>
    </lineage>
</organism>
<reference evidence="2 3" key="1">
    <citation type="submission" date="2020-07" db="EMBL/GenBank/DDBJ databases">
        <title>Sequencing the genomes of 1000 actinobacteria strains.</title>
        <authorList>
            <person name="Klenk H.-P."/>
        </authorList>
    </citation>
    <scope>NUCLEOTIDE SEQUENCE [LARGE SCALE GENOMIC DNA]</scope>
    <source>
        <strain evidence="2 3">DSM 26487</strain>
    </source>
</reference>
<feature type="transmembrane region" description="Helical" evidence="1">
    <location>
        <begin position="30"/>
        <end position="46"/>
    </location>
</feature>
<feature type="transmembrane region" description="Helical" evidence="1">
    <location>
        <begin position="6"/>
        <end position="23"/>
    </location>
</feature>
<feature type="transmembrane region" description="Helical" evidence="1">
    <location>
        <begin position="281"/>
        <end position="305"/>
    </location>
</feature>
<dbReference type="NCBIfam" id="TIGR00791">
    <property type="entry name" value="gntP"/>
    <property type="match status" value="1"/>
</dbReference>
<dbReference type="Proteomes" id="UP000564496">
    <property type="component" value="Unassembled WGS sequence"/>
</dbReference>
<feature type="transmembrane region" description="Helical" evidence="1">
    <location>
        <begin position="404"/>
        <end position="424"/>
    </location>
</feature>
<evidence type="ECO:0000256" key="1">
    <source>
        <dbReference type="SAM" id="Phobius"/>
    </source>
</evidence>
<accession>A0A7Z0DMY6</accession>
<keyword evidence="1" id="KW-0812">Transmembrane</keyword>
<feature type="transmembrane region" description="Helical" evidence="1">
    <location>
        <begin position="325"/>
        <end position="349"/>
    </location>
</feature>
<dbReference type="Pfam" id="PF02447">
    <property type="entry name" value="GntP_permease"/>
    <property type="match status" value="1"/>
</dbReference>
<dbReference type="GO" id="GO:0015128">
    <property type="term" value="F:gluconate transmembrane transporter activity"/>
    <property type="evidence" value="ECO:0007669"/>
    <property type="project" value="InterPro"/>
</dbReference>
<gene>
    <name evidence="2" type="ORF">BJ988_003106</name>
</gene>
<dbReference type="EMBL" id="JACBZR010000001">
    <property type="protein sequence ID" value="NYI78458.1"/>
    <property type="molecule type" value="Genomic_DNA"/>
</dbReference>
<dbReference type="RefSeq" id="WP_179658778.1">
    <property type="nucleotide sequence ID" value="NZ_JACBZR010000001.1"/>
</dbReference>
<dbReference type="GO" id="GO:0005886">
    <property type="term" value="C:plasma membrane"/>
    <property type="evidence" value="ECO:0007669"/>
    <property type="project" value="TreeGrafter"/>
</dbReference>
<name>A0A7Z0DMY6_9ACTN</name>
<sequence length="469" mass="47589">MNHETWVVTAALLAIGTLLVLIIRFRVQEFLALLITTLLFGLAVGTNPNELMELVVTAMGDSLGQLALVIALGAILGTVLQRAGAAERIALTLVDNFSDRMVSWGLGLAGFLVATSVYIDVAIVVLVPMLYGVAQRTGKSLLHYGIPLCAGLSCAYTFMPPAPGPLATAGIMNADIGLVILFGVVCGIPAVSVAGPLFGRYIAKKIMVVPPAMATAGIGGGSATSGSSVDASEQAPDVAGTANPKSLPSFASVVATLLMPLVLILIGTVGRTIGGDSTAVALLTFIGHPVIALLITCLFSLWAFGVRLGAGAADLQRLASDALGPAGMIILVTGAGGVFGDVLVSSGLGDTLSSAMRDANVPLVVFGFLVSAVMRISQGSGLVAMVTGATFSAPLAESLGTSDAGVALTCIAIACGGAGFSHVNDSGFWMANRYFGMSVADTLKSWTVMKSLVGLTGFAVVLILSIFIS</sequence>
<proteinExistence type="predicted"/>
<feature type="transmembrane region" description="Helical" evidence="1">
    <location>
        <begin position="171"/>
        <end position="191"/>
    </location>
</feature>